<name>A0ABY2Y6K3_9HYPH</name>
<keyword evidence="11" id="KW-1185">Reference proteome</keyword>
<dbReference type="RefSeq" id="WP_140024541.1">
    <property type="nucleotide sequence ID" value="NZ_JBHUFG010000019.1"/>
</dbReference>
<dbReference type="PANTHER" id="PTHR34001">
    <property type="entry name" value="BLL7405 PROTEIN"/>
    <property type="match status" value="1"/>
</dbReference>
<evidence type="ECO:0000259" key="9">
    <source>
        <dbReference type="Pfam" id="PF13505"/>
    </source>
</evidence>
<keyword evidence="5" id="KW-0472">Membrane</keyword>
<comment type="subcellular location">
    <subcellularLocation>
        <location evidence="1">Cell outer membrane</location>
    </subcellularLocation>
</comment>
<evidence type="ECO:0000256" key="2">
    <source>
        <dbReference type="ARBA" id="ARBA00022452"/>
    </source>
</evidence>
<dbReference type="InterPro" id="IPR051692">
    <property type="entry name" value="OMP-like"/>
</dbReference>
<evidence type="ECO:0000256" key="8">
    <source>
        <dbReference type="SAM" id="SignalP"/>
    </source>
</evidence>
<evidence type="ECO:0000256" key="4">
    <source>
        <dbReference type="ARBA" id="ARBA00022729"/>
    </source>
</evidence>
<dbReference type="PANTHER" id="PTHR34001:SF3">
    <property type="entry name" value="BLL7405 PROTEIN"/>
    <property type="match status" value="1"/>
</dbReference>
<dbReference type="Gene3D" id="2.40.160.20">
    <property type="match status" value="1"/>
</dbReference>
<evidence type="ECO:0000313" key="10">
    <source>
        <dbReference type="EMBL" id="TNV17165.1"/>
    </source>
</evidence>
<proteinExistence type="inferred from homology"/>
<dbReference type="Proteomes" id="UP000312784">
    <property type="component" value="Unassembled WGS sequence"/>
</dbReference>
<dbReference type="Pfam" id="PF13505">
    <property type="entry name" value="OMP_b-brl"/>
    <property type="match status" value="1"/>
</dbReference>
<feature type="signal peptide" evidence="8">
    <location>
        <begin position="1"/>
        <end position="22"/>
    </location>
</feature>
<organism evidence="10 11">
    <name type="scientific">Ochrobactrum teleogrylli</name>
    <dbReference type="NCBI Taxonomy" id="2479765"/>
    <lineage>
        <taxon>Bacteria</taxon>
        <taxon>Pseudomonadati</taxon>
        <taxon>Pseudomonadota</taxon>
        <taxon>Alphaproteobacteria</taxon>
        <taxon>Hyphomicrobiales</taxon>
        <taxon>Brucellaceae</taxon>
        <taxon>Brucella/Ochrobactrum group</taxon>
        <taxon>Ochrobactrum</taxon>
    </lineage>
</organism>
<dbReference type="SUPFAM" id="SSF56925">
    <property type="entry name" value="OMPA-like"/>
    <property type="match status" value="1"/>
</dbReference>
<keyword evidence="3" id="KW-0812">Transmembrane</keyword>
<evidence type="ECO:0000256" key="6">
    <source>
        <dbReference type="ARBA" id="ARBA00023237"/>
    </source>
</evidence>
<feature type="domain" description="Outer membrane protein beta-barrel" evidence="9">
    <location>
        <begin position="24"/>
        <end position="231"/>
    </location>
</feature>
<comment type="caution">
    <text evidence="10">The sequence shown here is derived from an EMBL/GenBank/DDBJ whole genome shotgun (WGS) entry which is preliminary data.</text>
</comment>
<dbReference type="EMBL" id="VEWL01000003">
    <property type="protein sequence ID" value="TNV17165.1"/>
    <property type="molecule type" value="Genomic_DNA"/>
</dbReference>
<gene>
    <name evidence="10" type="ORF">FIC94_08440</name>
</gene>
<evidence type="ECO:0000256" key="1">
    <source>
        <dbReference type="ARBA" id="ARBA00004442"/>
    </source>
</evidence>
<comment type="similarity">
    <text evidence="7">Belongs to the Omp25/RopB family.</text>
</comment>
<sequence length="231" mass="25046">MNRNFLIGIAGIMTFMAAHANAADVVVEPEPMPILSSFNWSGGYIGGQVGYGFGKAKFSENAKVDNTRPRGFLGGIYAGYNFDIGSNLILGIDGDFSGSKIDGTGSATSDSTVDGRLKTNLRWSGAIRPRVGYAIDRFLPYIAGGVAFGNIKDNVSLNNPTSATQRTFSQQKTKTGWTIGGGVDYAATDNVILRVEYRYTDFRNRNLEFGNGDFKQKLTTNDIRLGVAYKF</sequence>
<keyword evidence="4 8" id="KW-0732">Signal</keyword>
<dbReference type="InterPro" id="IPR027385">
    <property type="entry name" value="Beta-barrel_OMP"/>
</dbReference>
<evidence type="ECO:0000313" key="11">
    <source>
        <dbReference type="Proteomes" id="UP000312784"/>
    </source>
</evidence>
<reference evidence="10 11" key="1">
    <citation type="submission" date="2019-06" db="EMBL/GenBank/DDBJ databases">
        <title>Ochrobactrum cricket sp.nov., isolated from the insect Teleogryllus occipitalis living in deserted cropland.</title>
        <authorList>
            <person name="Hu M."/>
        </authorList>
    </citation>
    <scope>NUCLEOTIDE SEQUENCE [LARGE SCALE GENOMIC DNA]</scope>
    <source>
        <strain evidence="10 11">LCB8</strain>
    </source>
</reference>
<accession>A0ABY2Y6K3</accession>
<keyword evidence="6" id="KW-0998">Cell outer membrane</keyword>
<protein>
    <submittedName>
        <fullName evidence="10">Porin family protein</fullName>
    </submittedName>
</protein>
<keyword evidence="2" id="KW-1134">Transmembrane beta strand</keyword>
<evidence type="ECO:0000256" key="5">
    <source>
        <dbReference type="ARBA" id="ARBA00023136"/>
    </source>
</evidence>
<evidence type="ECO:0000256" key="7">
    <source>
        <dbReference type="ARBA" id="ARBA00038306"/>
    </source>
</evidence>
<evidence type="ECO:0000256" key="3">
    <source>
        <dbReference type="ARBA" id="ARBA00022692"/>
    </source>
</evidence>
<dbReference type="InterPro" id="IPR011250">
    <property type="entry name" value="OMP/PagP_B-barrel"/>
</dbReference>
<feature type="chain" id="PRO_5045582075" evidence="8">
    <location>
        <begin position="23"/>
        <end position="231"/>
    </location>
</feature>